<feature type="transmembrane region" description="Helical" evidence="7">
    <location>
        <begin position="174"/>
        <end position="193"/>
    </location>
</feature>
<comment type="subcellular location">
    <subcellularLocation>
        <location evidence="1">Cell membrane</location>
        <topology evidence="1">Multi-pass membrane protein</topology>
    </subcellularLocation>
</comment>
<evidence type="ECO:0000256" key="2">
    <source>
        <dbReference type="ARBA" id="ARBA00022475"/>
    </source>
</evidence>
<dbReference type="EMBL" id="JBIBSM010000001">
    <property type="protein sequence ID" value="MFF8274750.1"/>
    <property type="molecule type" value="Genomic_DNA"/>
</dbReference>
<dbReference type="PANTHER" id="PTHR23513:SF17">
    <property type="entry name" value="MEMBRANE PROTEIN"/>
    <property type="match status" value="1"/>
</dbReference>
<accession>A0ABW6Y516</accession>
<evidence type="ECO:0000259" key="8">
    <source>
        <dbReference type="PROSITE" id="PS50850"/>
    </source>
</evidence>
<name>A0ABW6Y516_9ACTN</name>
<dbReference type="CDD" id="cd06173">
    <property type="entry name" value="MFS_MefA_like"/>
    <property type="match status" value="1"/>
</dbReference>
<dbReference type="InterPro" id="IPR020846">
    <property type="entry name" value="MFS_dom"/>
</dbReference>
<dbReference type="InterPro" id="IPR036259">
    <property type="entry name" value="MFS_trans_sf"/>
</dbReference>
<evidence type="ECO:0000256" key="5">
    <source>
        <dbReference type="ARBA" id="ARBA00023136"/>
    </source>
</evidence>
<keyword evidence="3 7" id="KW-0812">Transmembrane</keyword>
<dbReference type="PROSITE" id="PS50850">
    <property type="entry name" value="MFS"/>
    <property type="match status" value="1"/>
</dbReference>
<feature type="region of interest" description="Disordered" evidence="6">
    <location>
        <begin position="1"/>
        <end position="35"/>
    </location>
</feature>
<dbReference type="InterPro" id="IPR011701">
    <property type="entry name" value="MFS"/>
</dbReference>
<feature type="transmembrane region" description="Helical" evidence="7">
    <location>
        <begin position="340"/>
        <end position="362"/>
    </location>
</feature>
<keyword evidence="4 7" id="KW-1133">Transmembrane helix</keyword>
<dbReference type="PANTHER" id="PTHR23513">
    <property type="entry name" value="INTEGRAL MEMBRANE EFFLUX PROTEIN-RELATED"/>
    <property type="match status" value="1"/>
</dbReference>
<organism evidence="9 10">
    <name type="scientific">Streptomyces lateritius</name>
    <dbReference type="NCBI Taxonomy" id="67313"/>
    <lineage>
        <taxon>Bacteria</taxon>
        <taxon>Bacillati</taxon>
        <taxon>Actinomycetota</taxon>
        <taxon>Actinomycetes</taxon>
        <taxon>Kitasatosporales</taxon>
        <taxon>Streptomycetaceae</taxon>
        <taxon>Streptomyces</taxon>
    </lineage>
</organism>
<evidence type="ECO:0000313" key="9">
    <source>
        <dbReference type="EMBL" id="MFF8274750.1"/>
    </source>
</evidence>
<dbReference type="Proteomes" id="UP001603013">
    <property type="component" value="Unassembled WGS sequence"/>
</dbReference>
<feature type="transmembrane region" description="Helical" evidence="7">
    <location>
        <begin position="316"/>
        <end position="334"/>
    </location>
</feature>
<keyword evidence="5 7" id="KW-0472">Membrane</keyword>
<dbReference type="Gene3D" id="1.20.1250.20">
    <property type="entry name" value="MFS general substrate transporter like domains"/>
    <property type="match status" value="1"/>
</dbReference>
<reference evidence="9 10" key="1">
    <citation type="submission" date="2024-10" db="EMBL/GenBank/DDBJ databases">
        <title>The Natural Products Discovery Center: Release of the First 8490 Sequenced Strains for Exploring Actinobacteria Biosynthetic Diversity.</title>
        <authorList>
            <person name="Kalkreuter E."/>
            <person name="Kautsar S.A."/>
            <person name="Yang D."/>
            <person name="Bader C.D."/>
            <person name="Teijaro C.N."/>
            <person name="Fluegel L."/>
            <person name="Davis C.M."/>
            <person name="Simpson J.R."/>
            <person name="Lauterbach L."/>
            <person name="Steele A.D."/>
            <person name="Gui C."/>
            <person name="Meng S."/>
            <person name="Li G."/>
            <person name="Viehrig K."/>
            <person name="Ye F."/>
            <person name="Su P."/>
            <person name="Kiefer A.F."/>
            <person name="Nichols A."/>
            <person name="Cepeda A.J."/>
            <person name="Yan W."/>
            <person name="Fan B."/>
            <person name="Jiang Y."/>
            <person name="Adhikari A."/>
            <person name="Zheng C.-J."/>
            <person name="Schuster L."/>
            <person name="Cowan T.M."/>
            <person name="Smanski M.J."/>
            <person name="Chevrette M.G."/>
            <person name="De Carvalho L.P.S."/>
            <person name="Shen B."/>
        </authorList>
    </citation>
    <scope>NUCLEOTIDE SEQUENCE [LARGE SCALE GENOMIC DNA]</scope>
    <source>
        <strain evidence="9 10">NPDC015755</strain>
    </source>
</reference>
<evidence type="ECO:0000256" key="3">
    <source>
        <dbReference type="ARBA" id="ARBA00022692"/>
    </source>
</evidence>
<dbReference type="RefSeq" id="WP_391932577.1">
    <property type="nucleotide sequence ID" value="NZ_JBIBSM010000001.1"/>
</dbReference>
<keyword evidence="10" id="KW-1185">Reference proteome</keyword>
<feature type="transmembrane region" description="Helical" evidence="7">
    <location>
        <begin position="132"/>
        <end position="153"/>
    </location>
</feature>
<evidence type="ECO:0000313" key="10">
    <source>
        <dbReference type="Proteomes" id="UP001603013"/>
    </source>
</evidence>
<gene>
    <name evidence="9" type="ORF">ACF05T_01340</name>
</gene>
<keyword evidence="2" id="KW-1003">Cell membrane</keyword>
<feature type="transmembrane region" description="Helical" evidence="7">
    <location>
        <begin position="281"/>
        <end position="304"/>
    </location>
</feature>
<evidence type="ECO:0000256" key="7">
    <source>
        <dbReference type="SAM" id="Phobius"/>
    </source>
</evidence>
<evidence type="ECO:0000256" key="4">
    <source>
        <dbReference type="ARBA" id="ARBA00022989"/>
    </source>
</evidence>
<proteinExistence type="predicted"/>
<dbReference type="SUPFAM" id="SSF103473">
    <property type="entry name" value="MFS general substrate transporter"/>
    <property type="match status" value="1"/>
</dbReference>
<feature type="transmembrane region" description="Helical" evidence="7">
    <location>
        <begin position="374"/>
        <end position="400"/>
    </location>
</feature>
<evidence type="ECO:0000256" key="6">
    <source>
        <dbReference type="SAM" id="MobiDB-lite"/>
    </source>
</evidence>
<evidence type="ECO:0000256" key="1">
    <source>
        <dbReference type="ARBA" id="ARBA00004651"/>
    </source>
</evidence>
<feature type="transmembrane region" description="Helical" evidence="7">
    <location>
        <begin position="249"/>
        <end position="275"/>
    </location>
</feature>
<protein>
    <submittedName>
        <fullName evidence="9">MFS transporter</fullName>
    </submittedName>
</protein>
<feature type="transmembrane region" description="Helical" evidence="7">
    <location>
        <begin position="105"/>
        <end position="126"/>
    </location>
</feature>
<dbReference type="Pfam" id="PF07690">
    <property type="entry name" value="MFS_1"/>
    <property type="match status" value="1"/>
</dbReference>
<feature type="domain" description="Major facilitator superfamily (MFS) profile" evidence="8">
    <location>
        <begin position="40"/>
        <end position="428"/>
    </location>
</feature>
<comment type="caution">
    <text evidence="9">The sequence shown here is derived from an EMBL/GenBank/DDBJ whole genome shotgun (WGS) entry which is preliminary data.</text>
</comment>
<feature type="transmembrane region" description="Helical" evidence="7">
    <location>
        <begin position="406"/>
        <end position="426"/>
    </location>
</feature>
<sequence>MTATGSATGPAVSGPAARGPAVTGPGGSTPAVRPAHRDGNVLRWLGAYTASTLGDSVYHLALSWAAVRGGTPAEAGLVMAVSAVPRALLMLGGGVVADRFGPRRVVLVSDTVRCLVVLGVAALLLLTSPGLVALAALALVFGAVDALFLPAVGALPPRIAPREQLARVQGMRGLAYRAGLVLGAPLGGLAVALGGAAAAFGAAGLLFAFSLPLLLTLRITPLPGDTSSGDGTALRDLADGLRYIRRHRVLGPLMIVVALTDLGFVGPLNVGLALLADARGWGAAGIGWILAGFGTGAAAASLLLTVRGRIPRAGAVMGWTITLGAGSIAALAYVPLLPVAVTVSLSVGLLAGLSGALCGALTQTECDPAYLGRVTAVSSFFSLGVAPLSFPFTGAAVGLWGLGPVFVASAAICVTGGVYGLCVGPLRRAELPGAPRTPRTATQGA</sequence>
<feature type="transmembrane region" description="Helical" evidence="7">
    <location>
        <begin position="199"/>
        <end position="217"/>
    </location>
</feature>